<dbReference type="EMBL" id="SXFB01000012">
    <property type="protein sequence ID" value="NFV27264.1"/>
    <property type="molecule type" value="Genomic_DNA"/>
</dbReference>
<dbReference type="Proteomes" id="UP000486903">
    <property type="component" value="Unassembled WGS sequence"/>
</dbReference>
<evidence type="ECO:0000313" key="2">
    <source>
        <dbReference type="Proteomes" id="UP000486903"/>
    </source>
</evidence>
<dbReference type="InterPro" id="IPR010178">
    <property type="entry name" value="Lit"/>
</dbReference>
<gene>
    <name evidence="1" type="ORF">FDG31_14005</name>
</gene>
<dbReference type="AlphaFoldDB" id="A0A6B4JR18"/>
<proteinExistence type="predicted"/>
<evidence type="ECO:0000313" key="1">
    <source>
        <dbReference type="EMBL" id="NFV27264.1"/>
    </source>
</evidence>
<dbReference type="NCBIfam" id="TIGR01906">
    <property type="entry name" value="integ_TIGR01906"/>
    <property type="match status" value="1"/>
</dbReference>
<comment type="caution">
    <text evidence="1">The sequence shown here is derived from an EMBL/GenBank/DDBJ whole genome shotgun (WGS) entry which is preliminary data.</text>
</comment>
<protein>
    <submittedName>
        <fullName evidence="1">TIGR01906 family membrane protein</fullName>
    </submittedName>
</protein>
<dbReference type="RefSeq" id="WP_004443372.1">
    <property type="nucleotide sequence ID" value="NZ_JACBBA010000008.1"/>
</dbReference>
<organism evidence="1 2">
    <name type="scientific">Clostridium botulinum</name>
    <dbReference type="NCBI Taxonomy" id="1491"/>
    <lineage>
        <taxon>Bacteria</taxon>
        <taxon>Bacillati</taxon>
        <taxon>Bacillota</taxon>
        <taxon>Clostridia</taxon>
        <taxon>Eubacteriales</taxon>
        <taxon>Clostridiaceae</taxon>
        <taxon>Clostridium</taxon>
    </lineage>
</organism>
<name>A0A6B4JR18_CLOBO</name>
<accession>A0A6B4JR18</accession>
<reference evidence="1 2" key="1">
    <citation type="submission" date="2019-04" db="EMBL/GenBank/DDBJ databases">
        <title>Genome sequencing of Clostridium botulinum Groups I-IV and Clostridium butyricum.</title>
        <authorList>
            <person name="Brunt J."/>
            <person name="Van Vliet A.H.M."/>
            <person name="Stringer S.C."/>
            <person name="Carter A.T."/>
            <person name="Peck M.W."/>
        </authorList>
    </citation>
    <scope>NUCLEOTIDE SEQUENCE [LARGE SCALE GENOMIC DNA]</scope>
    <source>
        <strain evidence="1 2">BL81</strain>
    </source>
</reference>
<sequence>MSNNLQTSYKGYRTKHFINSVLGIFNALFTISISVIITLNLTFIYKLTTYKYNLSKVSGLTVEELMVNYKKIIVYLQNPFIEKLYFPNFPMSIQGEIHFQDVKRIFMYIDIYIFLVMILLGVYFLIRDKIRYDNYIELKYILNSSANYILVFVTFLILCILINFSKIFNTFHKIFFRNTYWVFDSNLDPIIDVLPEEFFMIMSVIILIFILVHALISKVYYYKNCK</sequence>
<dbReference type="Pfam" id="PF07314">
    <property type="entry name" value="Lit"/>
    <property type="match status" value="1"/>
</dbReference>